<dbReference type="InterPro" id="IPR011012">
    <property type="entry name" value="Longin-like_dom_sf"/>
</dbReference>
<proteinExistence type="predicted"/>
<reference evidence="7 8" key="1">
    <citation type="journal article" date="2017" name="Int. J. Parasitol.">
        <title>The genome of the protozoan parasite Cystoisospora suis and a reverse vaccinology approach to identify vaccine candidates.</title>
        <authorList>
            <person name="Palmieri N."/>
            <person name="Shrestha A."/>
            <person name="Ruttkowski B."/>
            <person name="Beck T."/>
            <person name="Vogl C."/>
            <person name="Tomley F."/>
            <person name="Blake D.P."/>
            <person name="Joachim A."/>
        </authorList>
    </citation>
    <scope>NUCLEOTIDE SEQUENCE [LARGE SCALE GENOMIC DNA]</scope>
    <source>
        <strain evidence="7 8">Wien I</strain>
    </source>
</reference>
<keyword evidence="5" id="KW-0812">Transmembrane</keyword>
<evidence type="ECO:0000256" key="4">
    <source>
        <dbReference type="ARBA" id="ARBA00023136"/>
    </source>
</evidence>
<dbReference type="Gene3D" id="2.60.40.1170">
    <property type="entry name" value="Mu homology domain, subdomain B"/>
    <property type="match status" value="1"/>
</dbReference>
<organism evidence="7 8">
    <name type="scientific">Cystoisospora suis</name>
    <dbReference type="NCBI Taxonomy" id="483139"/>
    <lineage>
        <taxon>Eukaryota</taxon>
        <taxon>Sar</taxon>
        <taxon>Alveolata</taxon>
        <taxon>Apicomplexa</taxon>
        <taxon>Conoidasida</taxon>
        <taxon>Coccidia</taxon>
        <taxon>Eucoccidiorida</taxon>
        <taxon>Eimeriorina</taxon>
        <taxon>Sarcocystidae</taxon>
        <taxon>Cystoisospora</taxon>
    </lineage>
</organism>
<dbReference type="InterPro" id="IPR050431">
    <property type="entry name" value="Adaptor_comp_med_subunit"/>
</dbReference>
<keyword evidence="4 5" id="KW-0472">Membrane</keyword>
<evidence type="ECO:0000256" key="1">
    <source>
        <dbReference type="ARBA" id="ARBA00004308"/>
    </source>
</evidence>
<evidence type="ECO:0000256" key="3">
    <source>
        <dbReference type="ARBA" id="ARBA00022927"/>
    </source>
</evidence>
<keyword evidence="5" id="KW-1133">Transmembrane helix</keyword>
<dbReference type="PANTHER" id="PTHR10529">
    <property type="entry name" value="AP COMPLEX SUBUNIT MU"/>
    <property type="match status" value="1"/>
</dbReference>
<evidence type="ECO:0000313" key="7">
    <source>
        <dbReference type="EMBL" id="PHJ18669.1"/>
    </source>
</evidence>
<name>A0A2C6KNH7_9APIC</name>
<dbReference type="EMBL" id="MIGC01003960">
    <property type="protein sequence ID" value="PHJ18669.1"/>
    <property type="molecule type" value="Genomic_DNA"/>
</dbReference>
<dbReference type="SUPFAM" id="SSF49447">
    <property type="entry name" value="Second domain of Mu2 adaptin subunit (ap50) of ap2 adaptor"/>
    <property type="match status" value="1"/>
</dbReference>
<comment type="subcellular location">
    <subcellularLocation>
        <location evidence="1">Endomembrane system</location>
    </subcellularLocation>
</comment>
<evidence type="ECO:0000313" key="8">
    <source>
        <dbReference type="Proteomes" id="UP000221165"/>
    </source>
</evidence>
<dbReference type="Proteomes" id="UP000221165">
    <property type="component" value="Unassembled WGS sequence"/>
</dbReference>
<feature type="transmembrane region" description="Helical" evidence="5">
    <location>
        <begin position="41"/>
        <end position="61"/>
    </location>
</feature>
<dbReference type="GO" id="GO:0012505">
    <property type="term" value="C:endomembrane system"/>
    <property type="evidence" value="ECO:0007669"/>
    <property type="project" value="UniProtKB-SubCell"/>
</dbReference>
<comment type="caution">
    <text evidence="7">The sequence shown here is derived from an EMBL/GenBank/DDBJ whole genome shotgun (WGS) entry which is preliminary data.</text>
</comment>
<dbReference type="CDD" id="cd14838">
    <property type="entry name" value="AP4_Mu_N"/>
    <property type="match status" value="1"/>
</dbReference>
<dbReference type="Pfam" id="PF01217">
    <property type="entry name" value="Clat_adaptor_s"/>
    <property type="match status" value="1"/>
</dbReference>
<protein>
    <submittedName>
        <fullName evidence="7">Coatomer protein gamma sub-unit</fullName>
    </submittedName>
</protein>
<dbReference type="FunFam" id="3.30.450.60:FF:000002">
    <property type="entry name" value="AP-2 complex subunit mu, putative"/>
    <property type="match status" value="1"/>
</dbReference>
<dbReference type="RefSeq" id="XP_067920375.1">
    <property type="nucleotide sequence ID" value="XM_068067648.1"/>
</dbReference>
<dbReference type="OrthoDB" id="10259133at2759"/>
<dbReference type="InterPro" id="IPR022775">
    <property type="entry name" value="AP_mu_sigma_su"/>
</dbReference>
<evidence type="ECO:0000259" key="6">
    <source>
        <dbReference type="PROSITE" id="PS51072"/>
    </source>
</evidence>
<dbReference type="SUPFAM" id="SSF64356">
    <property type="entry name" value="SNARE-like"/>
    <property type="match status" value="1"/>
</dbReference>
<gene>
    <name evidence="7" type="ORF">CSUI_007503</name>
</gene>
<sequence length="412" mass="44278">MLEGASPPYTPVCDSPFPSFFHIPSAGRRLLSFLGATRCDFLVVPLLAYLGLALPLVIFFLSPRPFSSVRYASSPCVCTSSEVLRFPPVDIGLCLLLSRPISMLSQFYVLSPRGDCLITKDYRNDAPKGAAEIFYRHVAFWQFPSSSSSADFSSTTGGSGIHKTMACSKGGLTSGGTLMMMNRGGGSGASEASPLFCVNGVTFAFLRRSGLYFVLTTQQNPSPALLFELLHRLTKIIQDFCGVLNEEAIRKNFVMIYELLDEIIDFGYPQLTSTESLKSSVYSEAVVVDPPPVTHQLASSLSTLTSLAPKTVPSNASHRPVGATAAEGLRSVGGLGVRGVRTAVGRQRRSEIFVDVLERLTVVLSSDGSVVNASLDGSIQMKSYLDGKYLLKLALNDDVVLVNQGAGKKESS</sequence>
<accession>A0A2C6KNH7</accession>
<evidence type="ECO:0000256" key="5">
    <source>
        <dbReference type="SAM" id="Phobius"/>
    </source>
</evidence>
<evidence type="ECO:0000256" key="2">
    <source>
        <dbReference type="ARBA" id="ARBA00022448"/>
    </source>
</evidence>
<dbReference type="Gene3D" id="3.30.450.60">
    <property type="match status" value="1"/>
</dbReference>
<dbReference type="GeneID" id="94430859"/>
<dbReference type="GO" id="GO:0015031">
    <property type="term" value="P:protein transport"/>
    <property type="evidence" value="ECO:0007669"/>
    <property type="project" value="UniProtKB-KW"/>
</dbReference>
<dbReference type="AlphaFoldDB" id="A0A2C6KNH7"/>
<dbReference type="VEuPathDB" id="ToxoDB:CSUI_007503"/>
<keyword evidence="3" id="KW-0653">Protein transport</keyword>
<feature type="domain" description="MHD" evidence="6">
    <location>
        <begin position="349"/>
        <end position="412"/>
    </location>
</feature>
<dbReference type="Pfam" id="PF00928">
    <property type="entry name" value="Adap_comp_sub"/>
    <property type="match status" value="1"/>
</dbReference>
<keyword evidence="8" id="KW-1185">Reference proteome</keyword>
<dbReference type="InterPro" id="IPR028565">
    <property type="entry name" value="MHD"/>
</dbReference>
<dbReference type="InterPro" id="IPR036168">
    <property type="entry name" value="AP2_Mu_C_sf"/>
</dbReference>
<dbReference type="PROSITE" id="PS51072">
    <property type="entry name" value="MHD"/>
    <property type="match status" value="1"/>
</dbReference>
<keyword evidence="2" id="KW-0813">Transport</keyword>